<dbReference type="FunFam" id="3.30.200.20:FF:000035">
    <property type="entry name" value="Serine/threonine protein kinase Stk1"/>
    <property type="match status" value="1"/>
</dbReference>
<dbReference type="PANTHER" id="PTHR43289">
    <property type="entry name" value="MITOGEN-ACTIVATED PROTEIN KINASE KINASE KINASE 20-RELATED"/>
    <property type="match status" value="1"/>
</dbReference>
<comment type="catalytic activity">
    <reaction evidence="7">
        <text>L-threonyl-[protein] + ATP = O-phospho-L-threonyl-[protein] + ADP + H(+)</text>
        <dbReference type="Rhea" id="RHEA:46608"/>
        <dbReference type="Rhea" id="RHEA-COMP:11060"/>
        <dbReference type="Rhea" id="RHEA-COMP:11605"/>
        <dbReference type="ChEBI" id="CHEBI:15378"/>
        <dbReference type="ChEBI" id="CHEBI:30013"/>
        <dbReference type="ChEBI" id="CHEBI:30616"/>
        <dbReference type="ChEBI" id="CHEBI:61977"/>
        <dbReference type="ChEBI" id="CHEBI:456216"/>
        <dbReference type="EC" id="2.7.11.1"/>
    </reaction>
</comment>
<dbReference type="SUPFAM" id="SSF56112">
    <property type="entry name" value="Protein kinase-like (PK-like)"/>
    <property type="match status" value="1"/>
</dbReference>
<feature type="compositionally biased region" description="Low complexity" evidence="9">
    <location>
        <begin position="290"/>
        <end position="301"/>
    </location>
</feature>
<dbReference type="SMART" id="SM00220">
    <property type="entry name" value="S_TKc"/>
    <property type="match status" value="1"/>
</dbReference>
<dbReference type="CDD" id="cd14014">
    <property type="entry name" value="STKc_PknB_like"/>
    <property type="match status" value="1"/>
</dbReference>
<sequence length="480" mass="51619">MPLTSGTDFAGFRILRQLGSGGMGEVYLAQHPRLPRQEALKVLPRALSADAVFRERFSREADLAAKLYHPHIVGVHDRGEFDEQLWISMDFIDGTDAARLLEHYHPYGMPLPEVLEIVGAVADALDYAHANAMLHRDVKPANILLTRPERGRRRILLADFGIARSLTEVSRLTQTNMAIGTVNYVAPEQLTDASVDGRADQYGLAATTYHLLTGTVPFDHSNPAVVISSHLTAPPPSLAERRPDLAALDHVLAAGMAKDPADRFRSCEAFVRALSAPPAPGHPPPPPVHAGPVRRGSTAMLPTPPPAAAPPTSSPPRPAAPKSTSRLPAAVTVLAVLLLAAVAFVVVTLDPWGQDTTATPRLTPTSTAPTTSSTTGDAGFEGMRDFVIDYYALLPANADEAWTRLDPNYQATTNLRDYRDFWSGIRSVAISDVSLSSDTSVTARVSYTLAGGGTDTERRSFEISSDGGQMRIYDSQRIGG</sequence>
<evidence type="ECO:0000256" key="8">
    <source>
        <dbReference type="ARBA" id="ARBA00048679"/>
    </source>
</evidence>
<dbReference type="EMBL" id="AP022593">
    <property type="protein sequence ID" value="BBY49950.1"/>
    <property type="molecule type" value="Genomic_DNA"/>
</dbReference>
<feature type="region of interest" description="Disordered" evidence="9">
    <location>
        <begin position="355"/>
        <end position="377"/>
    </location>
</feature>
<feature type="transmembrane region" description="Helical" evidence="10">
    <location>
        <begin position="327"/>
        <end position="349"/>
    </location>
</feature>
<dbReference type="InterPro" id="IPR000719">
    <property type="entry name" value="Prot_kinase_dom"/>
</dbReference>
<dbReference type="EC" id="2.7.11.1" evidence="1"/>
<gene>
    <name evidence="12" type="ORF">MARA_34180</name>
</gene>
<evidence type="ECO:0000256" key="5">
    <source>
        <dbReference type="ARBA" id="ARBA00022777"/>
    </source>
</evidence>
<dbReference type="PROSITE" id="PS50011">
    <property type="entry name" value="PROTEIN_KINASE_DOM"/>
    <property type="match status" value="1"/>
</dbReference>
<dbReference type="Gene3D" id="3.30.200.20">
    <property type="entry name" value="Phosphorylase Kinase, domain 1"/>
    <property type="match status" value="1"/>
</dbReference>
<organism evidence="12 13">
    <name type="scientific">Mycolicibacterium arabiense</name>
    <dbReference type="NCBI Taxonomy" id="1286181"/>
    <lineage>
        <taxon>Bacteria</taxon>
        <taxon>Bacillati</taxon>
        <taxon>Actinomycetota</taxon>
        <taxon>Actinomycetes</taxon>
        <taxon>Mycobacteriales</taxon>
        <taxon>Mycobacteriaceae</taxon>
        <taxon>Mycolicibacterium</taxon>
    </lineage>
</organism>
<dbReference type="Pfam" id="PF00069">
    <property type="entry name" value="Pkinase"/>
    <property type="match status" value="1"/>
</dbReference>
<name>A0A7I7S0G5_9MYCO</name>
<keyword evidence="2" id="KW-0723">Serine/threonine-protein kinase</keyword>
<feature type="domain" description="Protein kinase" evidence="11">
    <location>
        <begin position="12"/>
        <end position="285"/>
    </location>
</feature>
<dbReference type="PANTHER" id="PTHR43289:SF6">
    <property type="entry name" value="SERINE_THREONINE-PROTEIN KINASE NEKL-3"/>
    <property type="match status" value="1"/>
</dbReference>
<evidence type="ECO:0000259" key="11">
    <source>
        <dbReference type="PROSITE" id="PS50011"/>
    </source>
</evidence>
<keyword evidence="10" id="KW-0812">Transmembrane</keyword>
<keyword evidence="10" id="KW-0472">Membrane</keyword>
<dbReference type="RefSeq" id="WP_163919495.1">
    <property type="nucleotide sequence ID" value="NZ_AP022593.1"/>
</dbReference>
<feature type="region of interest" description="Disordered" evidence="9">
    <location>
        <begin position="276"/>
        <end position="323"/>
    </location>
</feature>
<dbReference type="PROSITE" id="PS00108">
    <property type="entry name" value="PROTEIN_KINASE_ST"/>
    <property type="match status" value="1"/>
</dbReference>
<evidence type="ECO:0000256" key="7">
    <source>
        <dbReference type="ARBA" id="ARBA00047899"/>
    </source>
</evidence>
<dbReference type="GO" id="GO:0004674">
    <property type="term" value="F:protein serine/threonine kinase activity"/>
    <property type="evidence" value="ECO:0007669"/>
    <property type="project" value="UniProtKB-KW"/>
</dbReference>
<keyword evidence="13" id="KW-1185">Reference proteome</keyword>
<dbReference type="Proteomes" id="UP000467428">
    <property type="component" value="Chromosome"/>
</dbReference>
<protein>
    <recommendedName>
        <fullName evidence="1">non-specific serine/threonine protein kinase</fullName>
        <ecNumber evidence="1">2.7.11.1</ecNumber>
    </recommendedName>
</protein>
<keyword evidence="10" id="KW-1133">Transmembrane helix</keyword>
<accession>A0A7I7S0G5</accession>
<evidence type="ECO:0000256" key="4">
    <source>
        <dbReference type="ARBA" id="ARBA00022741"/>
    </source>
</evidence>
<dbReference type="KEGG" id="marz:MARA_34180"/>
<keyword evidence="5" id="KW-0418">Kinase</keyword>
<dbReference type="AlphaFoldDB" id="A0A7I7S0G5"/>
<keyword evidence="3" id="KW-0808">Transferase</keyword>
<feature type="compositionally biased region" description="Low complexity" evidence="9">
    <location>
        <begin position="356"/>
        <end position="375"/>
    </location>
</feature>
<geneLocation type="plasmid" evidence="13">
    <name>pjcm18538 dna</name>
</geneLocation>
<feature type="compositionally biased region" description="Pro residues" evidence="9">
    <location>
        <begin position="277"/>
        <end position="289"/>
    </location>
</feature>
<evidence type="ECO:0000313" key="13">
    <source>
        <dbReference type="Proteomes" id="UP000467428"/>
    </source>
</evidence>
<keyword evidence="4" id="KW-0547">Nucleotide-binding</keyword>
<reference evidence="12 13" key="1">
    <citation type="journal article" date="2019" name="Emerg. Microbes Infect.">
        <title>Comprehensive subspecies identification of 175 nontuberculous mycobacteria species based on 7547 genomic profiles.</title>
        <authorList>
            <person name="Matsumoto Y."/>
            <person name="Kinjo T."/>
            <person name="Motooka D."/>
            <person name="Nabeya D."/>
            <person name="Jung N."/>
            <person name="Uechi K."/>
            <person name="Horii T."/>
            <person name="Iida T."/>
            <person name="Fujita J."/>
            <person name="Nakamura S."/>
        </authorList>
    </citation>
    <scope>NUCLEOTIDE SEQUENCE [LARGE SCALE GENOMIC DNA]</scope>
    <source>
        <strain evidence="12 13">JCM 18538</strain>
    </source>
</reference>
<evidence type="ECO:0000313" key="12">
    <source>
        <dbReference type="EMBL" id="BBY49950.1"/>
    </source>
</evidence>
<feature type="compositionally biased region" description="Pro residues" evidence="9">
    <location>
        <begin position="302"/>
        <end position="319"/>
    </location>
</feature>
<evidence type="ECO:0000256" key="3">
    <source>
        <dbReference type="ARBA" id="ARBA00022679"/>
    </source>
</evidence>
<evidence type="ECO:0000256" key="10">
    <source>
        <dbReference type="SAM" id="Phobius"/>
    </source>
</evidence>
<evidence type="ECO:0000256" key="9">
    <source>
        <dbReference type="SAM" id="MobiDB-lite"/>
    </source>
</evidence>
<comment type="catalytic activity">
    <reaction evidence="8">
        <text>L-seryl-[protein] + ATP = O-phospho-L-seryl-[protein] + ADP + H(+)</text>
        <dbReference type="Rhea" id="RHEA:17989"/>
        <dbReference type="Rhea" id="RHEA-COMP:9863"/>
        <dbReference type="Rhea" id="RHEA-COMP:11604"/>
        <dbReference type="ChEBI" id="CHEBI:15378"/>
        <dbReference type="ChEBI" id="CHEBI:29999"/>
        <dbReference type="ChEBI" id="CHEBI:30616"/>
        <dbReference type="ChEBI" id="CHEBI:83421"/>
        <dbReference type="ChEBI" id="CHEBI:456216"/>
        <dbReference type="EC" id="2.7.11.1"/>
    </reaction>
</comment>
<evidence type="ECO:0000256" key="2">
    <source>
        <dbReference type="ARBA" id="ARBA00022527"/>
    </source>
</evidence>
<evidence type="ECO:0000256" key="1">
    <source>
        <dbReference type="ARBA" id="ARBA00012513"/>
    </source>
</evidence>
<dbReference type="GO" id="GO:0080090">
    <property type="term" value="P:regulation of primary metabolic process"/>
    <property type="evidence" value="ECO:0007669"/>
    <property type="project" value="UniProtKB-ARBA"/>
</dbReference>
<evidence type="ECO:0000256" key="6">
    <source>
        <dbReference type="ARBA" id="ARBA00022840"/>
    </source>
</evidence>
<proteinExistence type="predicted"/>
<dbReference type="InterPro" id="IPR008271">
    <property type="entry name" value="Ser/Thr_kinase_AS"/>
</dbReference>
<dbReference type="InterPro" id="IPR011009">
    <property type="entry name" value="Kinase-like_dom_sf"/>
</dbReference>
<dbReference type="GO" id="GO:0005524">
    <property type="term" value="F:ATP binding"/>
    <property type="evidence" value="ECO:0007669"/>
    <property type="project" value="UniProtKB-KW"/>
</dbReference>
<keyword evidence="6" id="KW-0067">ATP-binding</keyword>
<dbReference type="Gene3D" id="1.10.510.10">
    <property type="entry name" value="Transferase(Phosphotransferase) domain 1"/>
    <property type="match status" value="1"/>
</dbReference>